<dbReference type="OrthoDB" id="2684236at2759"/>
<reference evidence="1" key="1">
    <citation type="journal article" date="2020" name="Stud. Mycol.">
        <title>101 Dothideomycetes genomes: a test case for predicting lifestyles and emergence of pathogens.</title>
        <authorList>
            <person name="Haridas S."/>
            <person name="Albert R."/>
            <person name="Binder M."/>
            <person name="Bloem J."/>
            <person name="Labutti K."/>
            <person name="Salamov A."/>
            <person name="Andreopoulos B."/>
            <person name="Baker S."/>
            <person name="Barry K."/>
            <person name="Bills G."/>
            <person name="Bluhm B."/>
            <person name="Cannon C."/>
            <person name="Castanera R."/>
            <person name="Culley D."/>
            <person name="Daum C."/>
            <person name="Ezra D."/>
            <person name="Gonzalez J."/>
            <person name="Henrissat B."/>
            <person name="Kuo A."/>
            <person name="Liang C."/>
            <person name="Lipzen A."/>
            <person name="Lutzoni F."/>
            <person name="Magnuson J."/>
            <person name="Mondo S."/>
            <person name="Nolan M."/>
            <person name="Ohm R."/>
            <person name="Pangilinan J."/>
            <person name="Park H.-J."/>
            <person name="Ramirez L."/>
            <person name="Alfaro M."/>
            <person name="Sun H."/>
            <person name="Tritt A."/>
            <person name="Yoshinaga Y."/>
            <person name="Zwiers L.-H."/>
            <person name="Turgeon B."/>
            <person name="Goodwin S."/>
            <person name="Spatafora J."/>
            <person name="Crous P."/>
            <person name="Grigoriev I."/>
        </authorList>
    </citation>
    <scope>NUCLEOTIDE SEQUENCE</scope>
    <source>
        <strain evidence="1">CBS 116435</strain>
    </source>
</reference>
<evidence type="ECO:0000313" key="1">
    <source>
        <dbReference type="EMBL" id="KAF2720598.1"/>
    </source>
</evidence>
<proteinExistence type="predicted"/>
<dbReference type="AlphaFoldDB" id="A0A9P4UPB2"/>
<evidence type="ECO:0000313" key="2">
    <source>
        <dbReference type="Proteomes" id="UP000799441"/>
    </source>
</evidence>
<dbReference type="Pfam" id="PF07173">
    <property type="entry name" value="GRDP-like"/>
    <property type="match status" value="1"/>
</dbReference>
<name>A0A9P4UPB2_9PEZI</name>
<accession>A0A9P4UPB2</accession>
<dbReference type="InterPro" id="IPR009836">
    <property type="entry name" value="GRDP-like"/>
</dbReference>
<dbReference type="PANTHER" id="PTHR34365">
    <property type="entry name" value="ENOLASE (DUF1399)"/>
    <property type="match status" value="1"/>
</dbReference>
<protein>
    <recommendedName>
        <fullName evidence="3">Alpha-ketoglutarate-dependent sulfonate dioxygenase</fullName>
    </recommendedName>
</protein>
<dbReference type="PANTHER" id="PTHR34365:SF7">
    <property type="entry name" value="GLYCINE-RICH DOMAIN-CONTAINING PROTEIN 1"/>
    <property type="match status" value="1"/>
</dbReference>
<comment type="caution">
    <text evidence="1">The sequence shown here is derived from an EMBL/GenBank/DDBJ whole genome shotgun (WGS) entry which is preliminary data.</text>
</comment>
<organism evidence="1 2">
    <name type="scientific">Polychaeton citri CBS 116435</name>
    <dbReference type="NCBI Taxonomy" id="1314669"/>
    <lineage>
        <taxon>Eukaryota</taxon>
        <taxon>Fungi</taxon>
        <taxon>Dikarya</taxon>
        <taxon>Ascomycota</taxon>
        <taxon>Pezizomycotina</taxon>
        <taxon>Dothideomycetes</taxon>
        <taxon>Dothideomycetidae</taxon>
        <taxon>Capnodiales</taxon>
        <taxon>Capnodiaceae</taxon>
        <taxon>Polychaeton</taxon>
    </lineage>
</organism>
<dbReference type="Proteomes" id="UP000799441">
    <property type="component" value="Unassembled WGS sequence"/>
</dbReference>
<evidence type="ECO:0008006" key="3">
    <source>
        <dbReference type="Google" id="ProtNLM"/>
    </source>
</evidence>
<keyword evidence="2" id="KW-1185">Reference proteome</keyword>
<dbReference type="EMBL" id="MU003798">
    <property type="protein sequence ID" value="KAF2720598.1"/>
    <property type="molecule type" value="Genomic_DNA"/>
</dbReference>
<sequence>MATDPSHSLHEKRTLASEACTISSSPNFGLLDQSERPPSYDRDYVTTPPDITAGFSNLNLAEPGIVNPPSKKEGPSADECIAHLKLLECLYRLRQRVASTDGLYGIRNASVHDQHQILGERETSELLAKLGEKRWSVYLSRAVDRFERWINKAVPSTGMLKCATAHKSARKYMSPGSAASSKPLLFSLDAVPPIDVLMVWHAYMLNPRAYLEDCCRYGRMQLWYAGFPWSAVVQCIDSTSFTYTSSMDAMQRFERDTGLVWDSFDDTREKTIVCSCGAQLAVPWTTCSERGLKGEWTSPEFLSTGVDIMLSGGCGFSDKNFLATCPSCNTNVSHESMRAHKFCQDVYQLCSADVPMAGTLLGPKGVPCAVSGVNDLFANQQFQTCNSLFECGLGAKILEQAALSGQGNQDNLNDIRKIIEGALKDSKYMALIRKKWSGRMDRSERMAIRKMMSRYWENSSPFALDLVGAVTRQGNFVEKMHNIDWLHSPALLATAKRLLLRYRRFVTIIALHDRMAVPTLDIDLAWHTHQLHPASYFEFTTSQVGQFLDHDDKVAETSLNDAFAWTSKTYQKRYHEPYSECTCWYCEAIRESHTSSASRLFRTKASKVEDQLHDISQDPRKSVHISAHNAVRPEDHTCQYNVASRAHAQELERAYNKACERARKKGKPEPKKDDYYYSDAYGYPVYMPAYAPYVGPLPYVPAYYPVMPGCMAVGAGASGACCNGTCGGAAAAGSCGAFGSCTGGGGGGCGGGGGGLSGGCGGSGGGGGGGGGGCGGGG</sequence>
<gene>
    <name evidence="1" type="ORF">K431DRAFT_347082</name>
</gene>